<dbReference type="Gene3D" id="2.70.98.10">
    <property type="match status" value="1"/>
</dbReference>
<dbReference type="Gene3D" id="2.60.120.870">
    <property type="match status" value="2"/>
</dbReference>
<dbReference type="Gene3D" id="3.20.20.80">
    <property type="entry name" value="Glycosidases"/>
    <property type="match status" value="1"/>
</dbReference>
<dbReference type="InterPro" id="IPR001202">
    <property type="entry name" value="WW_dom"/>
</dbReference>
<feature type="domain" description="WW" evidence="2">
    <location>
        <begin position="1242"/>
        <end position="1273"/>
    </location>
</feature>
<dbReference type="InterPro" id="IPR002105">
    <property type="entry name" value="Dockerin_1_rpt"/>
</dbReference>
<evidence type="ECO:0000313" key="4">
    <source>
        <dbReference type="EMBL" id="OCT11734.1"/>
    </source>
</evidence>
<dbReference type="Gene3D" id="2.60.40.680">
    <property type="match status" value="1"/>
</dbReference>
<dbReference type="Pfam" id="PF21466">
    <property type="entry name" value="GH101_dom-5"/>
    <property type="match status" value="1"/>
</dbReference>
<dbReference type="Gene3D" id="2.60.120.560">
    <property type="entry name" value="Exo-inulinase, domain 1"/>
    <property type="match status" value="1"/>
</dbReference>
<dbReference type="InterPro" id="IPR036439">
    <property type="entry name" value="Dockerin_dom_sf"/>
</dbReference>
<dbReference type="InterPro" id="IPR025706">
    <property type="entry name" value="Endoa_GalNAc"/>
</dbReference>
<dbReference type="GO" id="GO:0033926">
    <property type="term" value="F:endo-alpha-N-acetylgalactosaminidase activity"/>
    <property type="evidence" value="ECO:0007669"/>
    <property type="project" value="InterPro"/>
</dbReference>
<dbReference type="Pfam" id="PF17974">
    <property type="entry name" value="GalBD_like"/>
    <property type="match status" value="1"/>
</dbReference>
<dbReference type="CDD" id="cd08547">
    <property type="entry name" value="Type_II_cohesin"/>
    <property type="match status" value="1"/>
</dbReference>
<accession>A0A1C0ZUF3</accession>
<dbReference type="InterPro" id="IPR018247">
    <property type="entry name" value="EF_Hand_1_Ca_BS"/>
</dbReference>
<dbReference type="InterPro" id="IPR016134">
    <property type="entry name" value="Dockerin_dom"/>
</dbReference>
<dbReference type="Pfam" id="PF18080">
    <property type="entry name" value="Gal_mutarotas_3"/>
    <property type="match status" value="1"/>
</dbReference>
<dbReference type="Proteomes" id="UP000093309">
    <property type="component" value="Unassembled WGS sequence"/>
</dbReference>
<dbReference type="PROSITE" id="PS50020">
    <property type="entry name" value="WW_DOMAIN_2"/>
    <property type="match status" value="1"/>
</dbReference>
<dbReference type="Pfam" id="PF12905">
    <property type="entry name" value="Glyco_hydro_101"/>
    <property type="match status" value="1"/>
</dbReference>
<dbReference type="InterPro" id="IPR013320">
    <property type="entry name" value="ConA-like_dom_sf"/>
</dbReference>
<dbReference type="GO" id="GO:0000272">
    <property type="term" value="P:polysaccharide catabolic process"/>
    <property type="evidence" value="ECO:0007669"/>
    <property type="project" value="InterPro"/>
</dbReference>
<dbReference type="SUPFAM" id="SSF49384">
    <property type="entry name" value="Carbohydrate-binding domain"/>
    <property type="match status" value="1"/>
</dbReference>
<proteinExistence type="predicted"/>
<protein>
    <recommendedName>
        <fullName evidence="6">S-layer protein</fullName>
    </recommendedName>
</protein>
<dbReference type="RefSeq" id="WP_065855367.1">
    <property type="nucleotide sequence ID" value="NZ_LYPC01000027.1"/>
</dbReference>
<dbReference type="Pfam" id="PF17451">
    <property type="entry name" value="Glyco_hyd_101C"/>
    <property type="match status" value="1"/>
</dbReference>
<keyword evidence="1" id="KW-0732">Signal</keyword>
<dbReference type="Gene3D" id="1.10.1330.10">
    <property type="entry name" value="Dockerin domain"/>
    <property type="match status" value="1"/>
</dbReference>
<comment type="caution">
    <text evidence="4">The sequence shown here is derived from an EMBL/GenBank/DDBJ whole genome shotgun (WGS) entry which is preliminary data.</text>
</comment>
<dbReference type="GO" id="GO:0030246">
    <property type="term" value="F:carbohydrate binding"/>
    <property type="evidence" value="ECO:0007669"/>
    <property type="project" value="InterPro"/>
</dbReference>
<dbReference type="Gene3D" id="1.20.1270.90">
    <property type="entry name" value="AF1782-like"/>
    <property type="match status" value="1"/>
</dbReference>
<dbReference type="EMBL" id="LYPC01000027">
    <property type="protein sequence ID" value="OCT11734.1"/>
    <property type="molecule type" value="Genomic_DNA"/>
</dbReference>
<dbReference type="SUPFAM" id="SSF49899">
    <property type="entry name" value="Concanavalin A-like lectins/glucanases"/>
    <property type="match status" value="1"/>
</dbReference>
<dbReference type="Pfam" id="PF00404">
    <property type="entry name" value="Dockerin_1"/>
    <property type="match status" value="1"/>
</dbReference>
<evidence type="ECO:0000259" key="3">
    <source>
        <dbReference type="PROSITE" id="PS51766"/>
    </source>
</evidence>
<dbReference type="InterPro" id="IPR049314">
    <property type="entry name" value="GH101_dom-5"/>
</dbReference>
<dbReference type="OrthoDB" id="1095434at2"/>
<sequence length="2078" mass="225075">MRAIRRKLSVILSTTLLATSLLPLPGVLQVLGNTTAWAAGGQSVTYTNDFETGTEVNLSDKGAVTSDTAVSARATYSEMNGQFLAAQNPNGGNEIFYFNDMPDVANGTFEAKLNIDGGASEQFGFIARYKDPTHYAMVSRDTNGWLWDGNNGGSEVWGSYLNKTIKLDPGKTYAFKMTFSGDTYEVYIDGALAYTSTSGGKLPIAGGKVGFRSYFATKTLNIDDVKVTDSDKGNAVVYTRNFTDDATPGLQMGAASAVVPTYSLKTPLPGFTGKVAQVITTNGASQVVDSKSPLAMNGTYRTKLQLNGTYSTAGLLFRYVDERNWSSVKTDSAGNWTLTGKKDGADVSYNLTSTPQPLSPGTVHNVGVDYEGDTYTVTVDGAEIYTGTQVGMAVVNGSQGYTASSTGTLTTYMDDMQVTYKEGDVYTPPKPTTYIRNYNDGLTGTWHKIDGTAYSPSPAIVNNQLNITNLFGEIYDNDSLPIQDGTYTIKFRTNIDTGRIGFIFRYLSPSQPYAMIYYNTNGNWGWQTDASHYGDLTTSGPNMTANTDYTLKIKYIGKNIKVWLNDTLVCSGSADFPVAEGKVGLRSWFTTKNITISQIAQEAYIPPTPPQPTTLLPISIASDKLRVTLDNRFPTVRSYTWLGSEASNATLQGQTDFLYNVKINGNDGFATVQSATKTAGDTVVYQLDVPVVDDNSEEAAGTVKMTVTYKVTGNIVNMTTHINSEPAGYKVRTVEFPNHKLVTVSSSNPDAQGASSWVTGEWNQMNDEFYTNDATYGTKLKDQTADSKLRTYGFVSDGTLAAALMNDVVDTPAKIVMNIANEPDDINKQLSMWNGVWKARGDIIDDSKFPPKFDFSSKIIISPDRNDDRTADWKDAAIDFRNVWSVNLHPGASEINNYVSYIAMNFNSLAQNPFLRTLDNAKKLYNLYDGFGQLILEKGYQAEGHDDSHPDLAGHFGIREGGLKDFNTLVDEGLKYNVKVGVHTNIDGQDPDAYYAKPENWGSTSSNYDWVDPTYPSDRAKDLAGGDLEKRYTQLRQEVPNLAMIYDDVYSGAGWHANQFANIIQNKLGFWFATEFSGPMEENVIWTHWGTDPYYPSKTPGSQIIRFIKNQYQDTFQAPSPYTSVLLRGMLQAGVGTWQGRTDIQNGIDLFYNNNLLTKYMQHFPILNTTHDASGMDKTVVFEDGVVASLDEYHADSADSNYIIGTASLKKDGKTIAKYDVLNHKDWGDTGVGQLDVSNQKSQLFLPWDPQNESKIYYWNPKGGSTTWELPNSWGGLSSIEMYKLTDTGRVWDRTLPVTGGSVTISNTTIGVPYVIYKSKADEQQADTQQAGDFGFGGPVKDPGFDSGTFTAWEKTSTTNATAANVTVEHDSLKNNFLKAAGKDDATITQNVYGLEAGKTYSASVWVDINNATTSTGSENKSRSTTDRTVTIGVKNYGGPEVTNFITSSKIKNLEEPSKFKNTYYQRMKVDFTADATGKATIYLKADATSVASSNVWWDDVKLWENPSKTDFGTHYFYEDFENVSEGYGPFMFQAASSGGQTHLAEKVSDAQKAADPTISQPMTYVINGNFSLKSNEQDFISNASTPLVAELLATVPSTLKLLPNIHYKVSMNYEANKAGLYQLSAKSRSNGPTFSVPLSSATGTGKSLIPGFTLPIIKSTGTATAVLDFETGAKDDYYIAIDSVKQTAQPQLSAIDVVLVVDDLIVDDLTHPQALTAAQVAAGITSIAAPTQDASSLILPDVPAGYSVAIRSTDQPAVIQLDGTIVPSGVENKVNLVLEVTRTSDGTKAVTVSLPVVVPAKSEQPNKVLLDGVNTVMTGGAFDLTYGLANTADNILAQDLTFTYDPTKVEFVGVESVSDGFTIVDKKLTDGQIRIIAVKIGGDSEPTANNDLLQLHWKSKSLHESASTTITISKLLIANAIGDETSLAVTSHGIAIAYVDKAALQALISEAQQWHDGAAEGTLVGQYPVGSKANLLAAISTALAVINTANASQDDVAQTASTLSAALATFKASVNMGTPGDLNNDTRVSIGDLAIVAKHYGATSADADWNSIKAADVNQDGVIDIADLAWLATKILN</sequence>
<dbReference type="CDD" id="cd14254">
    <property type="entry name" value="Dockerin_II"/>
    <property type="match status" value="1"/>
</dbReference>
<feature type="chain" id="PRO_5008649512" description="S-layer protein" evidence="1">
    <location>
        <begin position="39"/>
        <end position="2078"/>
    </location>
</feature>
<dbReference type="PROSITE" id="PS51766">
    <property type="entry name" value="DOCKERIN"/>
    <property type="match status" value="1"/>
</dbReference>
<dbReference type="InterPro" id="IPR014718">
    <property type="entry name" value="GH-type_carb-bd"/>
</dbReference>
<dbReference type="InterPro" id="IPR040633">
    <property type="entry name" value="Gal_mutarotas_3"/>
</dbReference>
<gene>
    <name evidence="4" type="ORF">A8709_28075</name>
</gene>
<dbReference type="Pfam" id="PF00963">
    <property type="entry name" value="Cohesin"/>
    <property type="match status" value="1"/>
</dbReference>
<feature type="domain" description="Dockerin" evidence="3">
    <location>
        <begin position="2016"/>
        <end position="2078"/>
    </location>
</feature>
<dbReference type="PROSITE" id="PS01159">
    <property type="entry name" value="WW_DOMAIN_1"/>
    <property type="match status" value="1"/>
</dbReference>
<dbReference type="InterPro" id="IPR008965">
    <property type="entry name" value="CBM2/CBM3_carb-bd_dom_sf"/>
</dbReference>
<dbReference type="InterPro" id="IPR035364">
    <property type="entry name" value="Beta_sandwich_GH101"/>
</dbReference>
<dbReference type="InterPro" id="IPR040502">
    <property type="entry name" value="GH101_dom-6"/>
</dbReference>
<keyword evidence="5" id="KW-1185">Reference proteome</keyword>
<feature type="signal peptide" evidence="1">
    <location>
        <begin position="1"/>
        <end position="38"/>
    </location>
</feature>
<reference evidence="5" key="1">
    <citation type="submission" date="2016-05" db="EMBL/GenBank/DDBJ databases">
        <title>Paenibacillus oryzae. sp. nov., isolated from the rice root.</title>
        <authorList>
            <person name="Zhang J."/>
            <person name="Zhang X."/>
        </authorList>
    </citation>
    <scope>NUCLEOTIDE SEQUENCE [LARGE SCALE GENOMIC DNA]</scope>
    <source>
        <strain evidence="5">KCTC13222</strain>
    </source>
</reference>
<dbReference type="SUPFAM" id="SSF63446">
    <property type="entry name" value="Type I dockerin domain"/>
    <property type="match status" value="1"/>
</dbReference>
<evidence type="ECO:0000259" key="2">
    <source>
        <dbReference type="PROSITE" id="PS50020"/>
    </source>
</evidence>
<dbReference type="Gene3D" id="2.60.120.260">
    <property type="entry name" value="Galactose-binding domain-like"/>
    <property type="match status" value="2"/>
</dbReference>
<evidence type="ECO:0000256" key="1">
    <source>
        <dbReference type="SAM" id="SignalP"/>
    </source>
</evidence>
<name>A0A1C0ZUF3_9BACL</name>
<evidence type="ECO:0000313" key="5">
    <source>
        <dbReference type="Proteomes" id="UP000093309"/>
    </source>
</evidence>
<evidence type="ECO:0008006" key="6">
    <source>
        <dbReference type="Google" id="ProtNLM"/>
    </source>
</evidence>
<dbReference type="PROSITE" id="PS00018">
    <property type="entry name" value="EF_HAND_1"/>
    <property type="match status" value="1"/>
</dbReference>
<organism evidence="4 5">
    <name type="scientific">Paenibacillus pectinilyticus</name>
    <dbReference type="NCBI Taxonomy" id="512399"/>
    <lineage>
        <taxon>Bacteria</taxon>
        <taxon>Bacillati</taxon>
        <taxon>Bacillota</taxon>
        <taxon>Bacilli</taxon>
        <taxon>Bacillales</taxon>
        <taxon>Paenibacillaceae</taxon>
        <taxon>Paenibacillus</taxon>
    </lineage>
</organism>
<dbReference type="STRING" id="512399.A8709_28075"/>
<dbReference type="InterPro" id="IPR002102">
    <property type="entry name" value="Cohesin_dom"/>
</dbReference>